<feature type="coiled-coil region" evidence="1">
    <location>
        <begin position="218"/>
        <end position="245"/>
    </location>
</feature>
<gene>
    <name evidence="2" type="ORF">S01H1_24963</name>
</gene>
<evidence type="ECO:0000256" key="1">
    <source>
        <dbReference type="SAM" id="Coils"/>
    </source>
</evidence>
<feature type="non-terminal residue" evidence="2">
    <location>
        <position position="1"/>
    </location>
</feature>
<feature type="coiled-coil region" evidence="1">
    <location>
        <begin position="99"/>
        <end position="126"/>
    </location>
</feature>
<reference evidence="2" key="1">
    <citation type="journal article" date="2014" name="Front. Microbiol.">
        <title>High frequency of phylogenetically diverse reductive dehalogenase-homologous genes in deep subseafloor sedimentary metagenomes.</title>
        <authorList>
            <person name="Kawai M."/>
            <person name="Futagami T."/>
            <person name="Toyoda A."/>
            <person name="Takaki Y."/>
            <person name="Nishi S."/>
            <person name="Hori S."/>
            <person name="Arai W."/>
            <person name="Tsubouchi T."/>
            <person name="Morono Y."/>
            <person name="Uchiyama I."/>
            <person name="Ito T."/>
            <person name="Fujiyama A."/>
            <person name="Inagaki F."/>
            <person name="Takami H."/>
        </authorList>
    </citation>
    <scope>NUCLEOTIDE SEQUENCE</scope>
    <source>
        <strain evidence="2">Expedition CK06-06</strain>
    </source>
</reference>
<comment type="caution">
    <text evidence="2">The sequence shown here is derived from an EMBL/GenBank/DDBJ whole genome shotgun (WGS) entry which is preliminary data.</text>
</comment>
<organism evidence="2">
    <name type="scientific">marine sediment metagenome</name>
    <dbReference type="NCBI Taxonomy" id="412755"/>
    <lineage>
        <taxon>unclassified sequences</taxon>
        <taxon>metagenomes</taxon>
        <taxon>ecological metagenomes</taxon>
    </lineage>
</organism>
<protein>
    <submittedName>
        <fullName evidence="2">Uncharacterized protein</fullName>
    </submittedName>
</protein>
<keyword evidence="1" id="KW-0175">Coiled coil</keyword>
<dbReference type="EMBL" id="BARS01015038">
    <property type="protein sequence ID" value="GAF86711.1"/>
    <property type="molecule type" value="Genomic_DNA"/>
</dbReference>
<name>X0THD6_9ZZZZ</name>
<dbReference type="AlphaFoldDB" id="X0THD6"/>
<feature type="non-terminal residue" evidence="2">
    <location>
        <position position="288"/>
    </location>
</feature>
<sequence>HEIEWGKITPADLEPTDKIDLTELPKDDVVDKGAVEVAGAEEQKKQAEIAIKAEVEEKAAKEKAREEDILGILEEREKLPAEEIRLEKEAGLPAFQKERTAVQGQIAILSAEYRNLEAQQEAMTTAREGVPGFTLAEVSGQVSQIRREFRSRMNLKASEIAILRATESALSGNIIEARNQVEKAINIKYETNRLELDTQKFLLGIISADLTEAEQRQWDLQQDRVAREEQEMEEAKARDKEIQNYALAAIAAGAPQNVIDDIRNSTDIIEAATKAQPYLVEPIEEELL</sequence>
<accession>X0THD6</accession>
<evidence type="ECO:0000313" key="2">
    <source>
        <dbReference type="EMBL" id="GAF86711.1"/>
    </source>
</evidence>
<proteinExistence type="predicted"/>
<feature type="coiled-coil region" evidence="1">
    <location>
        <begin position="37"/>
        <end position="64"/>
    </location>
</feature>